<accession>A0A9W6UH09</accession>
<feature type="transmembrane region" description="Helical" evidence="6">
    <location>
        <begin position="61"/>
        <end position="79"/>
    </location>
</feature>
<feature type="region of interest" description="Disordered" evidence="5">
    <location>
        <begin position="473"/>
        <end position="499"/>
    </location>
</feature>
<evidence type="ECO:0000256" key="1">
    <source>
        <dbReference type="ARBA" id="ARBA00004651"/>
    </source>
</evidence>
<dbReference type="Pfam" id="PF00083">
    <property type="entry name" value="Sugar_tr"/>
    <property type="match status" value="1"/>
</dbReference>
<dbReference type="CDD" id="cd17316">
    <property type="entry name" value="MFS_SV2_like"/>
    <property type="match status" value="1"/>
</dbReference>
<dbReference type="Gene3D" id="1.20.1250.20">
    <property type="entry name" value="MFS general substrate transporter like domains"/>
    <property type="match status" value="1"/>
</dbReference>
<proteinExistence type="predicted"/>
<feature type="transmembrane region" description="Helical" evidence="6">
    <location>
        <begin position="149"/>
        <end position="169"/>
    </location>
</feature>
<feature type="transmembrane region" description="Helical" evidence="6">
    <location>
        <begin position="309"/>
        <end position="330"/>
    </location>
</feature>
<keyword evidence="9" id="KW-1185">Reference proteome</keyword>
<comment type="caution">
    <text evidence="8">The sequence shown here is derived from an EMBL/GenBank/DDBJ whole genome shotgun (WGS) entry which is preliminary data.</text>
</comment>
<dbReference type="Proteomes" id="UP001165092">
    <property type="component" value="Unassembled WGS sequence"/>
</dbReference>
<name>A0A9W6UH09_9ACTN</name>
<dbReference type="PANTHER" id="PTHR23508">
    <property type="entry name" value="CARBOXYLIC ACID TRANSPORTER PROTEIN HOMOLOG"/>
    <property type="match status" value="1"/>
</dbReference>
<evidence type="ECO:0000313" key="9">
    <source>
        <dbReference type="Proteomes" id="UP001165092"/>
    </source>
</evidence>
<evidence type="ECO:0000256" key="3">
    <source>
        <dbReference type="ARBA" id="ARBA00022989"/>
    </source>
</evidence>
<gene>
    <name evidence="8" type="ORF">Nans01_01940</name>
</gene>
<feature type="domain" description="Major facilitator superfamily (MFS) profile" evidence="7">
    <location>
        <begin position="22"/>
        <end position="460"/>
    </location>
</feature>
<dbReference type="RefSeq" id="WP_285756721.1">
    <property type="nucleotide sequence ID" value="NZ_BSQG01000001.1"/>
</dbReference>
<comment type="subcellular location">
    <subcellularLocation>
        <location evidence="1">Cell membrane</location>
        <topology evidence="1">Multi-pass membrane protein</topology>
    </subcellularLocation>
</comment>
<dbReference type="PANTHER" id="PTHR23508:SF10">
    <property type="entry name" value="CARBOXYLIC ACID TRANSPORTER PROTEIN HOMOLOG"/>
    <property type="match status" value="1"/>
</dbReference>
<dbReference type="SUPFAM" id="SSF103473">
    <property type="entry name" value="MFS general substrate transporter"/>
    <property type="match status" value="1"/>
</dbReference>
<dbReference type="InterPro" id="IPR005828">
    <property type="entry name" value="MFS_sugar_transport-like"/>
</dbReference>
<dbReference type="GO" id="GO:0046943">
    <property type="term" value="F:carboxylic acid transmembrane transporter activity"/>
    <property type="evidence" value="ECO:0007669"/>
    <property type="project" value="TreeGrafter"/>
</dbReference>
<organism evidence="8 9">
    <name type="scientific">Nocardiopsis ansamitocini</name>
    <dbReference type="NCBI Taxonomy" id="1670832"/>
    <lineage>
        <taxon>Bacteria</taxon>
        <taxon>Bacillati</taxon>
        <taxon>Actinomycetota</taxon>
        <taxon>Actinomycetes</taxon>
        <taxon>Streptosporangiales</taxon>
        <taxon>Nocardiopsidaceae</taxon>
        <taxon>Nocardiopsis</taxon>
    </lineage>
</organism>
<feature type="transmembrane region" description="Helical" evidence="6">
    <location>
        <begin position="435"/>
        <end position="454"/>
    </location>
</feature>
<protein>
    <submittedName>
        <fullName evidence="8">MFS transporter</fullName>
    </submittedName>
</protein>
<evidence type="ECO:0000256" key="4">
    <source>
        <dbReference type="ARBA" id="ARBA00023136"/>
    </source>
</evidence>
<feature type="transmembrane region" description="Helical" evidence="6">
    <location>
        <begin position="366"/>
        <end position="389"/>
    </location>
</feature>
<evidence type="ECO:0000256" key="2">
    <source>
        <dbReference type="ARBA" id="ARBA00022692"/>
    </source>
</evidence>
<keyword evidence="2 6" id="KW-0812">Transmembrane</keyword>
<feature type="transmembrane region" description="Helical" evidence="6">
    <location>
        <begin position="114"/>
        <end position="137"/>
    </location>
</feature>
<reference evidence="8" key="1">
    <citation type="submission" date="2023-02" db="EMBL/GenBank/DDBJ databases">
        <title>Nocardiopsis ansamitocini NBRC 112285.</title>
        <authorList>
            <person name="Ichikawa N."/>
            <person name="Sato H."/>
            <person name="Tonouchi N."/>
        </authorList>
    </citation>
    <scope>NUCLEOTIDE SEQUENCE</scope>
    <source>
        <strain evidence="8">NBRC 112285</strain>
    </source>
</reference>
<feature type="transmembrane region" description="Helical" evidence="6">
    <location>
        <begin position="342"/>
        <end position="360"/>
    </location>
</feature>
<keyword evidence="3 6" id="KW-1133">Transmembrane helix</keyword>
<evidence type="ECO:0000256" key="6">
    <source>
        <dbReference type="SAM" id="Phobius"/>
    </source>
</evidence>
<feature type="transmembrane region" description="Helical" evidence="6">
    <location>
        <begin position="20"/>
        <end position="41"/>
    </location>
</feature>
<dbReference type="InterPro" id="IPR036259">
    <property type="entry name" value="MFS_trans_sf"/>
</dbReference>
<feature type="transmembrane region" description="Helical" evidence="6">
    <location>
        <begin position="401"/>
        <end position="423"/>
    </location>
</feature>
<dbReference type="EMBL" id="BSQG01000001">
    <property type="protein sequence ID" value="GLU45843.1"/>
    <property type="molecule type" value="Genomic_DNA"/>
</dbReference>
<dbReference type="AlphaFoldDB" id="A0A9W6UH09"/>
<feature type="transmembrane region" description="Helical" evidence="6">
    <location>
        <begin position="181"/>
        <end position="200"/>
    </location>
</feature>
<dbReference type="PROSITE" id="PS50850">
    <property type="entry name" value="MFS"/>
    <property type="match status" value="1"/>
</dbReference>
<sequence>MITTRIPARLDRLPWARWHWLILIGLGSVWILDGLEVTIVGAVGSRIVEEGSGLGITEGQVGIAASVYVTGACLGALFFGQLTERYGRKKIFLLTLGVYLVATVFTAFSFNITWFLVCRFFTGFGIGGEYAAINSAIDEMVPARLRGRIALIINGSYWLGAAAGAALAYPLLNPEVLPEDIGWRVLFGLGGLMGFIILFVRRMVPESPRWLVVHGREEEAERVVGAIEEEIRSETHRPTLPPAEGELVLEQRTTTTLRELAVTIVHTYPRRTVLGLSLFAGQAFLYNAVFFTQALVLTAFFGVPSATAPLFIVPLALGNFLGPVLLGPLFDSLGRKPMISSTYILSGLLLVGTGVLFQNGALTATTLTLCWCAVFFVASAGASAAYLTVSEIFPMETRPQAIALFYAVGTALGGILGPTLFASLVESGEVSHIAFGYYLGAGLMIAAGIVELLIGVEAARRSLEDIAAPLSERKIAPFPPPGPVAEAKRATADDSGGTD</sequence>
<evidence type="ECO:0000256" key="5">
    <source>
        <dbReference type="SAM" id="MobiDB-lite"/>
    </source>
</evidence>
<dbReference type="InterPro" id="IPR020846">
    <property type="entry name" value="MFS_dom"/>
</dbReference>
<feature type="transmembrane region" description="Helical" evidence="6">
    <location>
        <begin position="91"/>
        <end position="108"/>
    </location>
</feature>
<evidence type="ECO:0000313" key="8">
    <source>
        <dbReference type="EMBL" id="GLU45843.1"/>
    </source>
</evidence>
<dbReference type="GO" id="GO:0005886">
    <property type="term" value="C:plasma membrane"/>
    <property type="evidence" value="ECO:0007669"/>
    <property type="project" value="UniProtKB-SubCell"/>
</dbReference>
<keyword evidence="4 6" id="KW-0472">Membrane</keyword>
<evidence type="ECO:0000259" key="7">
    <source>
        <dbReference type="PROSITE" id="PS50850"/>
    </source>
</evidence>
<feature type="transmembrane region" description="Helical" evidence="6">
    <location>
        <begin position="284"/>
        <end position="303"/>
    </location>
</feature>